<evidence type="ECO:0000313" key="3">
    <source>
        <dbReference type="EMBL" id="ELR20271.1"/>
    </source>
</evidence>
<name>L8H724_ACACF</name>
<evidence type="ECO:0000256" key="1">
    <source>
        <dbReference type="PROSITE-ProRule" id="PRU00135"/>
    </source>
</evidence>
<dbReference type="AlphaFoldDB" id="L8H724"/>
<sequence>MDRRRSTEEYSLRAATLNQLVKRITSESSYDLGFVKTFITTFQSFTTPEQLWEKLMQRYNVPSWTRQSRSEAEWQAQTVVPIRLRVINFIKMWLENRCTSRTLGTS</sequence>
<dbReference type="KEGG" id="acan:ACA1_013120"/>
<dbReference type="STRING" id="1257118.L8H724"/>
<dbReference type="PROSITE" id="PS50212">
    <property type="entry name" value="RASGEF_NTER"/>
    <property type="match status" value="1"/>
</dbReference>
<dbReference type="Gene3D" id="1.20.870.10">
    <property type="entry name" value="Son of sevenless (SoS) protein Chain: S domain 1"/>
    <property type="match status" value="1"/>
</dbReference>
<dbReference type="GO" id="GO:0005085">
    <property type="term" value="F:guanyl-nucleotide exchange factor activity"/>
    <property type="evidence" value="ECO:0007669"/>
    <property type="project" value="UniProtKB-KW"/>
</dbReference>
<dbReference type="GeneID" id="14921118"/>
<dbReference type="Proteomes" id="UP000011083">
    <property type="component" value="Unassembled WGS sequence"/>
</dbReference>
<accession>L8H724</accession>
<proteinExistence type="predicted"/>
<feature type="domain" description="N-terminal Ras-GEF" evidence="2">
    <location>
        <begin position="8"/>
        <end position="106"/>
    </location>
</feature>
<protein>
    <submittedName>
        <fullName evidence="3">RasGEF</fullName>
    </submittedName>
</protein>
<dbReference type="SUPFAM" id="SSF48366">
    <property type="entry name" value="Ras GEF"/>
    <property type="match status" value="1"/>
</dbReference>
<reference evidence="3 4" key="1">
    <citation type="journal article" date="2013" name="Genome Biol.">
        <title>Genome of Acanthamoeba castellanii highlights extensive lateral gene transfer and early evolution of tyrosine kinase signaling.</title>
        <authorList>
            <person name="Clarke M."/>
            <person name="Lohan A.J."/>
            <person name="Liu B."/>
            <person name="Lagkouvardos I."/>
            <person name="Roy S."/>
            <person name="Zafar N."/>
            <person name="Bertelli C."/>
            <person name="Schilde C."/>
            <person name="Kianianmomeni A."/>
            <person name="Burglin T.R."/>
            <person name="Frech C."/>
            <person name="Turcotte B."/>
            <person name="Kopec K.O."/>
            <person name="Synnott J.M."/>
            <person name="Choo C."/>
            <person name="Paponov I."/>
            <person name="Finkler A."/>
            <person name="Soon Heng Tan C."/>
            <person name="Hutchins A.P."/>
            <person name="Weinmeier T."/>
            <person name="Rattei T."/>
            <person name="Chu J.S."/>
            <person name="Gimenez G."/>
            <person name="Irimia M."/>
            <person name="Rigden D.J."/>
            <person name="Fitzpatrick D.A."/>
            <person name="Lorenzo-Morales J."/>
            <person name="Bateman A."/>
            <person name="Chiu C.H."/>
            <person name="Tang P."/>
            <person name="Hegemann P."/>
            <person name="Fromm H."/>
            <person name="Raoult D."/>
            <person name="Greub G."/>
            <person name="Miranda-Saavedra D."/>
            <person name="Chen N."/>
            <person name="Nash P."/>
            <person name="Ginger M.L."/>
            <person name="Horn M."/>
            <person name="Schaap P."/>
            <person name="Caler L."/>
            <person name="Loftus B."/>
        </authorList>
    </citation>
    <scope>NUCLEOTIDE SEQUENCE [LARGE SCALE GENOMIC DNA]</scope>
    <source>
        <strain evidence="3 4">Neff</strain>
    </source>
</reference>
<evidence type="ECO:0000313" key="4">
    <source>
        <dbReference type="Proteomes" id="UP000011083"/>
    </source>
</evidence>
<dbReference type="Pfam" id="PF00618">
    <property type="entry name" value="RasGEF_N"/>
    <property type="match status" value="1"/>
</dbReference>
<dbReference type="InterPro" id="IPR023578">
    <property type="entry name" value="Ras_GEF_dom_sf"/>
</dbReference>
<dbReference type="OrthoDB" id="546434at2759"/>
<evidence type="ECO:0000259" key="2">
    <source>
        <dbReference type="PROSITE" id="PS50212"/>
    </source>
</evidence>
<keyword evidence="1" id="KW-0344">Guanine-nucleotide releasing factor</keyword>
<organism evidence="3 4">
    <name type="scientific">Acanthamoeba castellanii (strain ATCC 30010 / Neff)</name>
    <dbReference type="NCBI Taxonomy" id="1257118"/>
    <lineage>
        <taxon>Eukaryota</taxon>
        <taxon>Amoebozoa</taxon>
        <taxon>Discosea</taxon>
        <taxon>Longamoebia</taxon>
        <taxon>Centramoebida</taxon>
        <taxon>Acanthamoebidae</taxon>
        <taxon>Acanthamoeba</taxon>
    </lineage>
</organism>
<dbReference type="EMBL" id="KB007925">
    <property type="protein sequence ID" value="ELR20271.1"/>
    <property type="molecule type" value="Genomic_DNA"/>
</dbReference>
<gene>
    <name evidence="3" type="ORF">ACA1_013120</name>
</gene>
<dbReference type="RefSeq" id="XP_004342381.1">
    <property type="nucleotide sequence ID" value="XM_004342332.1"/>
</dbReference>
<dbReference type="VEuPathDB" id="AmoebaDB:ACA1_013120"/>
<dbReference type="CDD" id="cd06224">
    <property type="entry name" value="REM"/>
    <property type="match status" value="1"/>
</dbReference>
<keyword evidence="4" id="KW-1185">Reference proteome</keyword>
<dbReference type="InterPro" id="IPR000651">
    <property type="entry name" value="Ras-like_Gua-exchang_fac_N"/>
</dbReference>